<comment type="caution">
    <text evidence="2">The sequence shown here is derived from an EMBL/GenBank/DDBJ whole genome shotgun (WGS) entry which is preliminary data.</text>
</comment>
<dbReference type="Proteomes" id="UP000586305">
    <property type="component" value="Unassembled WGS sequence"/>
</dbReference>
<keyword evidence="1" id="KW-0472">Membrane</keyword>
<dbReference type="EMBL" id="JABBPG010000004">
    <property type="protein sequence ID" value="NOU51211.1"/>
    <property type="molecule type" value="Genomic_DNA"/>
</dbReference>
<feature type="transmembrane region" description="Helical" evidence="1">
    <location>
        <begin position="12"/>
        <end position="30"/>
    </location>
</feature>
<accession>A0A849VHK4</accession>
<feature type="transmembrane region" description="Helical" evidence="1">
    <location>
        <begin position="36"/>
        <end position="57"/>
    </location>
</feature>
<keyword evidence="1" id="KW-0812">Transmembrane</keyword>
<evidence type="ECO:0000313" key="2">
    <source>
        <dbReference type="EMBL" id="NOU51211.1"/>
    </source>
</evidence>
<dbReference type="AlphaFoldDB" id="A0A849VHK4"/>
<dbReference type="RefSeq" id="WP_171626268.1">
    <property type="nucleotide sequence ID" value="NZ_JABBPG010000004.1"/>
</dbReference>
<sequence>MKTVDLSVNWLLYGVFLLLCGSLFSLVSMLESRVVTLSVLCYALLVASIVPLTLSILNKRFVHIDRAGISYSLGLGTRYILSEDIKHIQRKSFSLLTVLQVELHSGEVKSFYSWTLSEAGFARAEQLLASK</sequence>
<protein>
    <recommendedName>
        <fullName evidence="4">DUF304 domain-containing protein</fullName>
    </recommendedName>
</protein>
<keyword evidence="1" id="KW-1133">Transmembrane helix</keyword>
<evidence type="ECO:0008006" key="4">
    <source>
        <dbReference type="Google" id="ProtNLM"/>
    </source>
</evidence>
<reference evidence="2 3" key="1">
    <citation type="submission" date="2020-04" db="EMBL/GenBank/DDBJ databases">
        <title>Pseudoalteromonas caenipelagi sp. nov., isolated from a tidal flat.</title>
        <authorList>
            <person name="Park S."/>
            <person name="Yoon J.-H."/>
        </authorList>
    </citation>
    <scope>NUCLEOTIDE SEQUENCE [LARGE SCALE GENOMIC DNA]</scope>
    <source>
        <strain evidence="2 3">JBTF-M23</strain>
    </source>
</reference>
<proteinExistence type="predicted"/>
<organism evidence="2 3">
    <name type="scientific">Pseudoalteromonas caenipelagi</name>
    <dbReference type="NCBI Taxonomy" id="2726988"/>
    <lineage>
        <taxon>Bacteria</taxon>
        <taxon>Pseudomonadati</taxon>
        <taxon>Pseudomonadota</taxon>
        <taxon>Gammaproteobacteria</taxon>
        <taxon>Alteromonadales</taxon>
        <taxon>Pseudoalteromonadaceae</taxon>
        <taxon>Pseudoalteromonas</taxon>
    </lineage>
</organism>
<gene>
    <name evidence="2" type="ORF">HG263_11805</name>
</gene>
<keyword evidence="3" id="KW-1185">Reference proteome</keyword>
<evidence type="ECO:0000256" key="1">
    <source>
        <dbReference type="SAM" id="Phobius"/>
    </source>
</evidence>
<evidence type="ECO:0000313" key="3">
    <source>
        <dbReference type="Proteomes" id="UP000586305"/>
    </source>
</evidence>
<name>A0A849VHK4_9GAMM</name>